<dbReference type="SMART" id="SM00869">
    <property type="entry name" value="Autotransporter"/>
    <property type="match status" value="1"/>
</dbReference>
<dbReference type="EMBL" id="NCEQ01000002">
    <property type="protein sequence ID" value="OYX58456.1"/>
    <property type="molecule type" value="Genomic_DNA"/>
</dbReference>
<feature type="region of interest" description="Disordered" evidence="1">
    <location>
        <begin position="515"/>
        <end position="534"/>
    </location>
</feature>
<evidence type="ECO:0000313" key="5">
    <source>
        <dbReference type="Proteomes" id="UP000216147"/>
    </source>
</evidence>
<organism evidence="4 5">
    <name type="scientific">Brevundimonas subvibrioides</name>
    <dbReference type="NCBI Taxonomy" id="74313"/>
    <lineage>
        <taxon>Bacteria</taxon>
        <taxon>Pseudomonadati</taxon>
        <taxon>Pseudomonadota</taxon>
        <taxon>Alphaproteobacteria</taxon>
        <taxon>Caulobacterales</taxon>
        <taxon>Caulobacteraceae</taxon>
        <taxon>Brevundimonas</taxon>
    </lineage>
</organism>
<evidence type="ECO:0000313" key="4">
    <source>
        <dbReference type="EMBL" id="OYX58456.1"/>
    </source>
</evidence>
<dbReference type="Proteomes" id="UP000216147">
    <property type="component" value="Unassembled WGS sequence"/>
</dbReference>
<evidence type="ECO:0000256" key="2">
    <source>
        <dbReference type="SAM" id="SignalP"/>
    </source>
</evidence>
<feature type="domain" description="Autotransporter" evidence="3">
    <location>
        <begin position="790"/>
        <end position="1067"/>
    </location>
</feature>
<feature type="chain" id="PRO_5012581752" evidence="2">
    <location>
        <begin position="23"/>
        <end position="1067"/>
    </location>
</feature>
<feature type="signal peptide" evidence="2">
    <location>
        <begin position="1"/>
        <end position="22"/>
    </location>
</feature>
<dbReference type="SUPFAM" id="SSF103515">
    <property type="entry name" value="Autotransporter"/>
    <property type="match status" value="1"/>
</dbReference>
<name>A0A258HNK7_9CAUL</name>
<dbReference type="InterPro" id="IPR005546">
    <property type="entry name" value="Autotransporte_beta"/>
</dbReference>
<evidence type="ECO:0000259" key="3">
    <source>
        <dbReference type="PROSITE" id="PS51208"/>
    </source>
</evidence>
<sequence>MRRLLATAVALAPLMTAAGAHAEVVISTARTTPIVTSLATGTARDDIRLGTGGSIAVNTGAAITVDSNNNIDLDSGTNITMANSADGSTAILVGPGATAANITIGGTITVTDNIDTYTDTDSDGDLDGPIAAGSNRYGLRLVGATALTGNILVESSGAILAEGANSRAISIERALTGTVTTYGSLRAVGDNAIAYSQTGNVSGAVNLGGPVTAQGLGVNAVNIQGDIGGRLTLQGDMAATGYRYTTRPGDTALALLDADDLLQGGSAVVIGGNVARGVVLDVRPADLITDVATNSTTTDEDGDGVADLSENSSVINSYGGGAALTVGSSTRGITLGAAGTTATTNYGLINRGVITGDGVYNNITGLAMQLGVAGGQTVAIAGGVRNEGSITALGRGGGATAVSIGAGVTTPRFDNIGTITAGVSSELANSPTTGVNIGAGANLPILFNNGAILATAGGGISNVNAIRDQSGTLTSIQNAGSITAALAPNTAGAALTGTVTAIDVSANTTGVTYRQYGETSTPSTTDPDTDGDGVTDSNEPVLIGAVRFGSGADTLNLENGFMTGDVSFGAGADRLTITGGGILTGAITDTDGRLDINVTNGTLDARQLTRTSVTSLNVGAAGDLIVTVDPATSTSAGFRVNGTANLATGAGLGVRFNSLLTGPRRFTVIDANTLILGTIDQTAVQANSPYLYVVSAGADVAAGDVYIDARRRTAAEANLIPVEAQIFDSFYGALSSSTALRDAFISQTGREGFINLYEQLLPDHSGGPLLSLASGVDAVTRALSGRNATVEPGATSAWLQEINFYADKDKTDTYGFRSEGFGVAGGIERGTGLGAIGVSLAFTSSDIEDPEAEAEEILSANLVELGLYWRAQGQAWSTWARAAGGYATFDSTRQLVTENINLINTSSWNGFTLSLGGGASYEKNFGRLSIRPEAYAEYFSLNEDAHTEAGAEPGFNLNIEDRNGHMFTGVAAVNIGYGFGEDGWIRPEVRLGWRQNFSVDPGETIARFASGGSAFTLTPDSIEGGGPIAGFHLSVGNDLGKISISADAEMIEDYVRYTLLLRASFRF</sequence>
<proteinExistence type="predicted"/>
<gene>
    <name evidence="4" type="ORF">B7Y86_01815</name>
</gene>
<dbReference type="Pfam" id="PF03797">
    <property type="entry name" value="Autotransporter"/>
    <property type="match status" value="1"/>
</dbReference>
<dbReference type="PROSITE" id="PS51208">
    <property type="entry name" value="AUTOTRANSPORTER"/>
    <property type="match status" value="1"/>
</dbReference>
<protein>
    <submittedName>
        <fullName evidence="4">Autotransporter outer membrane beta-barrel domain-containing protein</fullName>
    </submittedName>
</protein>
<accession>A0A258HNK7</accession>
<keyword evidence="2" id="KW-0732">Signal</keyword>
<evidence type="ECO:0000256" key="1">
    <source>
        <dbReference type="SAM" id="MobiDB-lite"/>
    </source>
</evidence>
<reference evidence="4 5" key="1">
    <citation type="submission" date="2017-03" db="EMBL/GenBank/DDBJ databases">
        <title>Lifting the veil on microbial sulfur biogeochemistry in mining wastewaters.</title>
        <authorList>
            <person name="Kantor R.S."/>
            <person name="Colenbrander Nelson T."/>
            <person name="Marshall S."/>
            <person name="Bennett D."/>
            <person name="Apte S."/>
            <person name="Camacho D."/>
            <person name="Thomas B.C."/>
            <person name="Warren L.A."/>
            <person name="Banfield J.F."/>
        </authorList>
    </citation>
    <scope>NUCLEOTIDE SEQUENCE [LARGE SCALE GENOMIC DNA]</scope>
    <source>
        <strain evidence="4">32-68-21</strain>
    </source>
</reference>
<dbReference type="AlphaFoldDB" id="A0A258HNK7"/>
<comment type="caution">
    <text evidence="4">The sequence shown here is derived from an EMBL/GenBank/DDBJ whole genome shotgun (WGS) entry which is preliminary data.</text>
</comment>
<dbReference type="InterPro" id="IPR036709">
    <property type="entry name" value="Autotransporte_beta_dom_sf"/>
</dbReference>